<accession>A0AAD7DED7</accession>
<evidence type="ECO:0000313" key="2">
    <source>
        <dbReference type="EMBL" id="KAJ7665560.1"/>
    </source>
</evidence>
<name>A0AAD7DED7_MYCRO</name>
<dbReference type="Proteomes" id="UP001221757">
    <property type="component" value="Unassembled WGS sequence"/>
</dbReference>
<organism evidence="3 5">
    <name type="scientific">Mycena rosella</name>
    <name type="common">Pink bonnet</name>
    <name type="synonym">Agaricus rosellus</name>
    <dbReference type="NCBI Taxonomy" id="1033263"/>
    <lineage>
        <taxon>Eukaryota</taxon>
        <taxon>Fungi</taxon>
        <taxon>Dikarya</taxon>
        <taxon>Basidiomycota</taxon>
        <taxon>Agaricomycotina</taxon>
        <taxon>Agaricomycetes</taxon>
        <taxon>Agaricomycetidae</taxon>
        <taxon>Agaricales</taxon>
        <taxon>Marasmiineae</taxon>
        <taxon>Mycenaceae</taxon>
        <taxon>Mycena</taxon>
    </lineage>
</organism>
<dbReference type="EMBL" id="JARKIE010000021">
    <property type="protein sequence ID" value="KAJ7700158.1"/>
    <property type="molecule type" value="Genomic_DNA"/>
</dbReference>
<reference evidence="3" key="1">
    <citation type="submission" date="2023-03" db="EMBL/GenBank/DDBJ databases">
        <title>Massive genome expansion in bonnet fungi (Mycena s.s.) driven by repeated elements and novel gene families across ecological guilds.</title>
        <authorList>
            <consortium name="Lawrence Berkeley National Laboratory"/>
            <person name="Harder C.B."/>
            <person name="Miyauchi S."/>
            <person name="Viragh M."/>
            <person name="Kuo A."/>
            <person name="Thoen E."/>
            <person name="Andreopoulos B."/>
            <person name="Lu D."/>
            <person name="Skrede I."/>
            <person name="Drula E."/>
            <person name="Henrissat B."/>
            <person name="Morin E."/>
            <person name="Kohler A."/>
            <person name="Barry K."/>
            <person name="LaButti K."/>
            <person name="Morin E."/>
            <person name="Salamov A."/>
            <person name="Lipzen A."/>
            <person name="Mereny Z."/>
            <person name="Hegedus B."/>
            <person name="Baldrian P."/>
            <person name="Stursova M."/>
            <person name="Weitz H."/>
            <person name="Taylor A."/>
            <person name="Grigoriev I.V."/>
            <person name="Nagy L.G."/>
            <person name="Martin F."/>
            <person name="Kauserud H."/>
        </authorList>
    </citation>
    <scope>NUCLEOTIDE SEQUENCE</scope>
    <source>
        <strain evidence="3">CBHHK067</strain>
    </source>
</reference>
<dbReference type="AlphaFoldDB" id="A0AAD7DED7"/>
<evidence type="ECO:0000313" key="4">
    <source>
        <dbReference type="EMBL" id="KAJ7700158.1"/>
    </source>
</evidence>
<proteinExistence type="predicted"/>
<evidence type="ECO:0000313" key="3">
    <source>
        <dbReference type="EMBL" id="KAJ7687454.1"/>
    </source>
</evidence>
<dbReference type="EMBL" id="JARKIE010000088">
    <property type="protein sequence ID" value="KAJ7687454.1"/>
    <property type="molecule type" value="Genomic_DNA"/>
</dbReference>
<feature type="region of interest" description="Disordered" evidence="1">
    <location>
        <begin position="36"/>
        <end position="59"/>
    </location>
</feature>
<sequence length="59" mass="6046">MSCRPSFDGSVIMPRLVSDSLAQPSTFFAGTSFSGPSVKSRDAGILPGGKNTLPNSATV</sequence>
<comment type="caution">
    <text evidence="3">The sequence shown here is derived from an EMBL/GenBank/DDBJ whole genome shotgun (WGS) entry which is preliminary data.</text>
</comment>
<evidence type="ECO:0000256" key="1">
    <source>
        <dbReference type="SAM" id="MobiDB-lite"/>
    </source>
</evidence>
<gene>
    <name evidence="4" type="ORF">B0H17DRAFT_1196142</name>
    <name evidence="3" type="ORF">B0H17DRAFT_1203685</name>
    <name evidence="2" type="ORF">B0H17DRAFT_1211011</name>
</gene>
<dbReference type="EMBL" id="JARKIE010000216">
    <property type="protein sequence ID" value="KAJ7665560.1"/>
    <property type="molecule type" value="Genomic_DNA"/>
</dbReference>
<evidence type="ECO:0000313" key="5">
    <source>
        <dbReference type="Proteomes" id="UP001221757"/>
    </source>
</evidence>
<keyword evidence="5" id="KW-1185">Reference proteome</keyword>
<protein>
    <submittedName>
        <fullName evidence="3">Uncharacterized protein</fullName>
    </submittedName>
</protein>